<evidence type="ECO:0000259" key="8">
    <source>
        <dbReference type="Pfam" id="PF13839"/>
    </source>
</evidence>
<evidence type="ECO:0000256" key="5">
    <source>
        <dbReference type="ARBA" id="ARBA00022989"/>
    </source>
</evidence>
<keyword evidence="5 7" id="KW-1133">Transmembrane helix</keyword>
<dbReference type="InterPro" id="IPR025846">
    <property type="entry name" value="TBL_N"/>
</dbReference>
<dbReference type="Pfam" id="PF13839">
    <property type="entry name" value="PC-Esterase"/>
    <property type="match status" value="1"/>
</dbReference>
<keyword evidence="6 7" id="KW-0472">Membrane</keyword>
<comment type="caution">
    <text evidence="10">The sequence shown here is derived from an EMBL/GenBank/DDBJ whole genome shotgun (WGS) entry which is preliminary data.</text>
</comment>
<dbReference type="PANTHER" id="PTHR32285:SF57">
    <property type="entry name" value="XYLOGLUCAN O-ACETYLTRANSFERASE 1"/>
    <property type="match status" value="1"/>
</dbReference>
<dbReference type="InterPro" id="IPR029962">
    <property type="entry name" value="TBL"/>
</dbReference>
<evidence type="ECO:0000259" key="9">
    <source>
        <dbReference type="Pfam" id="PF14416"/>
    </source>
</evidence>
<evidence type="ECO:0000256" key="4">
    <source>
        <dbReference type="ARBA" id="ARBA00022968"/>
    </source>
</evidence>
<evidence type="ECO:0000256" key="2">
    <source>
        <dbReference type="ARBA" id="ARBA00007727"/>
    </source>
</evidence>
<dbReference type="GO" id="GO:0016413">
    <property type="term" value="F:O-acetyltransferase activity"/>
    <property type="evidence" value="ECO:0007669"/>
    <property type="project" value="InterPro"/>
</dbReference>
<feature type="domain" description="Trichome birefringence-like C-terminal" evidence="8">
    <location>
        <begin position="150"/>
        <end position="442"/>
    </location>
</feature>
<sequence>MGSLSNNPPNEEEGNQYSSSLVKKSILPYPLYAILPIVLIHFYFNPFSFSFTTTSTSNYINQIPPSSNRLFLIPADPPPPDPTPQVSRKDNVSRRISCDYSQGEWVPDKEEPLYDGTTCDTIKKGQNCMVSGRPDRGYLYWKWRPQHCNLPRFDPHIFLKILQNKHMAFVGDSLARNQLESLLCMTAAAAKPTLFYTDGEDNRFRKWRIPSHNITVSIYWSPFLVSGVEKTAEKNFNTLFLDSVNEIWAADLAGIDVLVLSAGHWFLHSAVYYDNDIVIGCHYCQNHTEIGFYNVFGRALRTAFEAIIERRGGDEREMNVFLTTFTPAHFEGEWDKLGACSKTRPFKEDEQILEGMNEEMRRVGVERVGEARVRAEEEANNYKVRFEVLDVSKMALMRPDGHPGPYMNPFPFANGVGERVQNDCVHWCLPGPIDAWNQILLDLIIKNLQAHP</sequence>
<evidence type="ECO:0000256" key="1">
    <source>
        <dbReference type="ARBA" id="ARBA00004167"/>
    </source>
</evidence>
<proteinExistence type="inferred from homology"/>
<accession>A0AAD4P176</accession>
<protein>
    <recommendedName>
        <fullName evidence="12">Trichome birefringence-like N-terminal domain-containing protein</fullName>
    </recommendedName>
</protein>
<dbReference type="AlphaFoldDB" id="A0AAD4P176"/>
<keyword evidence="3 7" id="KW-0812">Transmembrane</keyword>
<reference evidence="10 11" key="1">
    <citation type="journal article" date="2021" name="Nat. Commun.">
        <title>Incipient diploidization of the medicinal plant Perilla within 10,000 years.</title>
        <authorList>
            <person name="Zhang Y."/>
            <person name="Shen Q."/>
            <person name="Leng L."/>
            <person name="Zhang D."/>
            <person name="Chen S."/>
            <person name="Shi Y."/>
            <person name="Ning Z."/>
            <person name="Chen S."/>
        </authorList>
    </citation>
    <scope>NUCLEOTIDE SEQUENCE [LARGE SCALE GENOMIC DNA]</scope>
    <source>
        <strain evidence="11">cv. PC099</strain>
    </source>
</reference>
<evidence type="ECO:0008006" key="12">
    <source>
        <dbReference type="Google" id="ProtNLM"/>
    </source>
</evidence>
<evidence type="ECO:0000313" key="11">
    <source>
        <dbReference type="Proteomes" id="UP001190926"/>
    </source>
</evidence>
<keyword evidence="11" id="KW-1185">Reference proteome</keyword>
<keyword evidence="4" id="KW-0735">Signal-anchor</keyword>
<gene>
    <name evidence="10" type="ORF">C2S53_003850</name>
</gene>
<dbReference type="GO" id="GO:0005794">
    <property type="term" value="C:Golgi apparatus"/>
    <property type="evidence" value="ECO:0007669"/>
    <property type="project" value="TreeGrafter"/>
</dbReference>
<name>A0AAD4P176_PERFH</name>
<dbReference type="InterPro" id="IPR026057">
    <property type="entry name" value="TBL_C"/>
</dbReference>
<feature type="domain" description="Trichome birefringence-like N-terminal" evidence="9">
    <location>
        <begin position="97"/>
        <end position="149"/>
    </location>
</feature>
<dbReference type="EMBL" id="SDAM02001264">
    <property type="protein sequence ID" value="KAH6822385.1"/>
    <property type="molecule type" value="Genomic_DNA"/>
</dbReference>
<comment type="subcellular location">
    <subcellularLocation>
        <location evidence="1">Membrane</location>
        <topology evidence="1">Single-pass membrane protein</topology>
    </subcellularLocation>
</comment>
<dbReference type="PANTHER" id="PTHR32285">
    <property type="entry name" value="PROTEIN TRICHOME BIREFRINGENCE-LIKE 9-RELATED"/>
    <property type="match status" value="1"/>
</dbReference>
<evidence type="ECO:0000256" key="7">
    <source>
        <dbReference type="SAM" id="Phobius"/>
    </source>
</evidence>
<dbReference type="Proteomes" id="UP001190926">
    <property type="component" value="Unassembled WGS sequence"/>
</dbReference>
<dbReference type="GO" id="GO:0016020">
    <property type="term" value="C:membrane"/>
    <property type="evidence" value="ECO:0007669"/>
    <property type="project" value="UniProtKB-SubCell"/>
</dbReference>
<dbReference type="Pfam" id="PF14416">
    <property type="entry name" value="PMR5N"/>
    <property type="match status" value="1"/>
</dbReference>
<organism evidence="10 11">
    <name type="scientific">Perilla frutescens var. hirtella</name>
    <name type="common">Perilla citriodora</name>
    <name type="synonym">Perilla setoyensis</name>
    <dbReference type="NCBI Taxonomy" id="608512"/>
    <lineage>
        <taxon>Eukaryota</taxon>
        <taxon>Viridiplantae</taxon>
        <taxon>Streptophyta</taxon>
        <taxon>Embryophyta</taxon>
        <taxon>Tracheophyta</taxon>
        <taxon>Spermatophyta</taxon>
        <taxon>Magnoliopsida</taxon>
        <taxon>eudicotyledons</taxon>
        <taxon>Gunneridae</taxon>
        <taxon>Pentapetalae</taxon>
        <taxon>asterids</taxon>
        <taxon>lamiids</taxon>
        <taxon>Lamiales</taxon>
        <taxon>Lamiaceae</taxon>
        <taxon>Nepetoideae</taxon>
        <taxon>Elsholtzieae</taxon>
        <taxon>Perilla</taxon>
    </lineage>
</organism>
<evidence type="ECO:0000256" key="3">
    <source>
        <dbReference type="ARBA" id="ARBA00022692"/>
    </source>
</evidence>
<comment type="similarity">
    <text evidence="2">Belongs to the PC-esterase family. TBL subfamily.</text>
</comment>
<evidence type="ECO:0000256" key="6">
    <source>
        <dbReference type="ARBA" id="ARBA00023136"/>
    </source>
</evidence>
<evidence type="ECO:0000313" key="10">
    <source>
        <dbReference type="EMBL" id="KAH6822385.1"/>
    </source>
</evidence>
<feature type="transmembrane region" description="Helical" evidence="7">
    <location>
        <begin position="26"/>
        <end position="44"/>
    </location>
</feature>